<evidence type="ECO:0000256" key="2">
    <source>
        <dbReference type="ARBA" id="ARBA00001997"/>
    </source>
</evidence>
<accession>A0A5C8EBT0</accession>
<evidence type="ECO:0000256" key="6">
    <source>
        <dbReference type="PIRSR" id="PIRSR600888-3"/>
    </source>
</evidence>
<dbReference type="GO" id="GO:0019305">
    <property type="term" value="P:dTDP-rhamnose biosynthetic process"/>
    <property type="evidence" value="ECO:0007669"/>
    <property type="project" value="UniProtKB-UniRule"/>
</dbReference>
<gene>
    <name evidence="8" type="primary">rfbC</name>
    <name evidence="8" type="ORF">EPJ72_12575</name>
</gene>
<comment type="function">
    <text evidence="2 7">Catalyzes the epimerization of the C3' and C5'positions of dTDP-6-deoxy-D-xylo-4-hexulose, forming dTDP-6-deoxy-L-lyxo-4-hexulose.</text>
</comment>
<name>A0A5C8EBT0_BRAPL</name>
<dbReference type="NCBIfam" id="TIGR01221">
    <property type="entry name" value="rmlC"/>
    <property type="match status" value="1"/>
</dbReference>
<dbReference type="EC" id="5.1.3.13" evidence="3 7"/>
<dbReference type="GO" id="GO:0008830">
    <property type="term" value="F:dTDP-4-dehydrorhamnose 3,5-epimerase activity"/>
    <property type="evidence" value="ECO:0007669"/>
    <property type="project" value="UniProtKB-UniRule"/>
</dbReference>
<reference evidence="8 9" key="1">
    <citation type="journal article" date="1992" name="Lakartidningen">
        <title>[Penicillin V and not amoxicillin is the first choice preparation in acute otitis].</title>
        <authorList>
            <person name="Kamme C."/>
            <person name="Lundgren K."/>
            <person name="Prellner K."/>
        </authorList>
    </citation>
    <scope>NUCLEOTIDE SEQUENCE [LARGE SCALE GENOMIC DNA]</scope>
    <source>
        <strain evidence="8 9">PC5538III-hc</strain>
    </source>
</reference>
<comment type="caution">
    <text evidence="8">The sequence shown here is derived from an EMBL/GenBank/DDBJ whole genome shotgun (WGS) entry which is preliminary data.</text>
</comment>
<dbReference type="EMBL" id="SAXY01000078">
    <property type="protein sequence ID" value="TXJ35236.1"/>
    <property type="molecule type" value="Genomic_DNA"/>
</dbReference>
<comment type="pathway">
    <text evidence="7">Carbohydrate biosynthesis; dTDP-L-rhamnose biosynthesis.</text>
</comment>
<proteinExistence type="inferred from homology"/>
<dbReference type="CDD" id="cd00438">
    <property type="entry name" value="cupin_RmlC"/>
    <property type="match status" value="1"/>
</dbReference>
<dbReference type="GO" id="GO:0005829">
    <property type="term" value="C:cytosol"/>
    <property type="evidence" value="ECO:0007669"/>
    <property type="project" value="TreeGrafter"/>
</dbReference>
<evidence type="ECO:0000256" key="3">
    <source>
        <dbReference type="ARBA" id="ARBA00012098"/>
    </source>
</evidence>
<evidence type="ECO:0000256" key="4">
    <source>
        <dbReference type="ARBA" id="ARBA00019595"/>
    </source>
</evidence>
<dbReference type="InterPro" id="IPR000888">
    <property type="entry name" value="RmlC-like"/>
</dbReference>
<evidence type="ECO:0000313" key="9">
    <source>
        <dbReference type="Proteomes" id="UP000323176"/>
    </source>
</evidence>
<keyword evidence="7 8" id="KW-0413">Isomerase</keyword>
<feature type="site" description="Participates in a stacking interaction with the thymidine ring of dTDP-4-oxo-6-deoxyglucose" evidence="6">
    <location>
        <position position="137"/>
    </location>
</feature>
<dbReference type="UniPathway" id="UPA00124"/>
<protein>
    <recommendedName>
        <fullName evidence="4 7">dTDP-4-dehydrorhamnose 3,5-epimerase</fullName>
        <ecNumber evidence="3 7">5.1.3.13</ecNumber>
    </recommendedName>
    <alternativeName>
        <fullName evidence="7">Thymidine diphospho-4-keto-rhamnose 3,5-epimerase</fullName>
    </alternativeName>
</protein>
<dbReference type="OrthoDB" id="9800680at2"/>
<dbReference type="AlphaFoldDB" id="A0A5C8EBT0"/>
<dbReference type="GO" id="GO:0000271">
    <property type="term" value="P:polysaccharide biosynthetic process"/>
    <property type="evidence" value="ECO:0007669"/>
    <property type="project" value="TreeGrafter"/>
</dbReference>
<comment type="catalytic activity">
    <reaction evidence="1 7">
        <text>dTDP-4-dehydro-6-deoxy-alpha-D-glucose = dTDP-4-dehydro-beta-L-rhamnose</text>
        <dbReference type="Rhea" id="RHEA:16969"/>
        <dbReference type="ChEBI" id="CHEBI:57649"/>
        <dbReference type="ChEBI" id="CHEBI:62830"/>
        <dbReference type="EC" id="5.1.3.13"/>
    </reaction>
</comment>
<dbReference type="InterPro" id="IPR011051">
    <property type="entry name" value="RmlC_Cupin_sf"/>
</dbReference>
<dbReference type="Proteomes" id="UP000323176">
    <property type="component" value="Unassembled WGS sequence"/>
</dbReference>
<organism evidence="8 9">
    <name type="scientific">Brachyspira pilosicoli</name>
    <name type="common">Serpulina pilosicoli</name>
    <dbReference type="NCBI Taxonomy" id="52584"/>
    <lineage>
        <taxon>Bacteria</taxon>
        <taxon>Pseudomonadati</taxon>
        <taxon>Spirochaetota</taxon>
        <taxon>Spirochaetia</taxon>
        <taxon>Brachyspirales</taxon>
        <taxon>Brachyspiraceae</taxon>
        <taxon>Brachyspira</taxon>
    </lineage>
</organism>
<dbReference type="SUPFAM" id="SSF51182">
    <property type="entry name" value="RmlC-like cupins"/>
    <property type="match status" value="1"/>
</dbReference>
<dbReference type="PANTHER" id="PTHR21047">
    <property type="entry name" value="DTDP-6-DEOXY-D-GLUCOSE-3,5 EPIMERASE"/>
    <property type="match status" value="1"/>
</dbReference>
<evidence type="ECO:0000256" key="7">
    <source>
        <dbReference type="RuleBase" id="RU364069"/>
    </source>
</evidence>
<dbReference type="InterPro" id="IPR014710">
    <property type="entry name" value="RmlC-like_jellyroll"/>
</dbReference>
<sequence>MLNKTIIDGAFILSNNYIEDERGYFLRVFDNKEFQKYNINFNLIHSNINYNKKSGTLRGMHYQKEPYPEIKVVRCIRGCIFDVIADIRKDSPTYGKVFTVELSEENGKMIYIPPYVAHGIQTLEDNTCICYFVGASFVPDAYGYLRWNDPSFNINWPIKDNIIISEKDKNIPDFIL</sequence>
<feature type="active site" description="Proton donor" evidence="5">
    <location>
        <position position="131"/>
    </location>
</feature>
<dbReference type="Gene3D" id="2.60.120.10">
    <property type="entry name" value="Jelly Rolls"/>
    <property type="match status" value="1"/>
</dbReference>
<evidence type="ECO:0000313" key="8">
    <source>
        <dbReference type="EMBL" id="TXJ35236.1"/>
    </source>
</evidence>
<dbReference type="Pfam" id="PF00908">
    <property type="entry name" value="dTDP_sugar_isom"/>
    <property type="match status" value="1"/>
</dbReference>
<feature type="active site" description="Proton acceptor" evidence="5">
    <location>
        <position position="61"/>
    </location>
</feature>
<comment type="similarity">
    <text evidence="7">Belongs to the dTDP-4-dehydrorhamnose 3,5-epimerase family.</text>
</comment>
<comment type="subunit">
    <text evidence="7">Homodimer.</text>
</comment>
<evidence type="ECO:0000256" key="5">
    <source>
        <dbReference type="PIRSR" id="PIRSR600888-1"/>
    </source>
</evidence>
<dbReference type="PANTHER" id="PTHR21047:SF2">
    <property type="entry name" value="THYMIDINE DIPHOSPHO-4-KETO-RHAMNOSE 3,5-EPIMERASE"/>
    <property type="match status" value="1"/>
</dbReference>
<evidence type="ECO:0000256" key="1">
    <source>
        <dbReference type="ARBA" id="ARBA00001298"/>
    </source>
</evidence>